<gene>
    <name evidence="2" type="ORF">JCM19301_918</name>
    <name evidence="3" type="ORF">JCM19302_1119</name>
    <name evidence="4" type="ORF">JCM19538_1442</name>
</gene>
<protein>
    <submittedName>
        <fullName evidence="3">Glycosyl transferase family 2</fullName>
    </submittedName>
</protein>
<keyword evidence="6" id="KW-1185">Reference proteome</keyword>
<dbReference type="AlphaFoldDB" id="A0A090W3C0"/>
<evidence type="ECO:0000313" key="3">
    <source>
        <dbReference type="EMBL" id="GAL71441.1"/>
    </source>
</evidence>
<evidence type="ECO:0000313" key="4">
    <source>
        <dbReference type="EMBL" id="GAL89447.1"/>
    </source>
</evidence>
<dbReference type="InterPro" id="IPR001173">
    <property type="entry name" value="Glyco_trans_2-like"/>
</dbReference>
<dbReference type="PANTHER" id="PTHR22916:SF3">
    <property type="entry name" value="UDP-GLCNAC:BETAGAL BETA-1,3-N-ACETYLGLUCOSAMINYLTRANSFERASE-LIKE PROTEIN 1"/>
    <property type="match status" value="1"/>
</dbReference>
<evidence type="ECO:0000313" key="6">
    <source>
        <dbReference type="Proteomes" id="UP000030184"/>
    </source>
</evidence>
<accession>A0A090W3C0</accession>
<comment type="caution">
    <text evidence="3">The sequence shown here is derived from an EMBL/GenBank/DDBJ whole genome shotgun (WGS) entry which is preliminary data.</text>
</comment>
<reference evidence="6" key="1">
    <citation type="journal article" date="2014" name="Genome Announc.">
        <title>Draft Genome Sequence of Marine Flavobacterium Jejuia pallidilutea Strain 11shimoA1 and Pigmentation Mutants.</title>
        <authorList>
            <person name="Takatani N."/>
            <person name="Nakanishi M."/>
            <person name="Meirelles P."/>
            <person name="Mino S."/>
            <person name="Suda W."/>
            <person name="Oshima K."/>
            <person name="Hattori M."/>
            <person name="Ohkuma M."/>
            <person name="Hosokawa M."/>
            <person name="Miyashita K."/>
            <person name="Thompson F.L."/>
            <person name="Niwa A."/>
            <person name="Sawabe T."/>
            <person name="Sawabe T."/>
        </authorList>
    </citation>
    <scope>NUCLEOTIDE SEQUENCE [LARGE SCALE GENOMIC DNA]</scope>
    <source>
        <strain evidence="6">JCM 19538</strain>
    </source>
</reference>
<dbReference type="EMBL" id="BBNS01000012">
    <property type="protein sequence ID" value="GAL71441.1"/>
    <property type="molecule type" value="Genomic_DNA"/>
</dbReference>
<feature type="domain" description="Glycosyltransferase 2-like" evidence="1">
    <location>
        <begin position="2"/>
        <end position="118"/>
    </location>
</feature>
<dbReference type="eggNOG" id="COG0463">
    <property type="taxonomic scope" value="Bacteria"/>
</dbReference>
<dbReference type="Proteomes" id="UP000029646">
    <property type="component" value="Unassembled WGS sequence"/>
</dbReference>
<sequence>MSQTYDNIEVVISDDSSIDDTLAIVKQFKKAANIPVHIYTHKPSGIGANWNNCIRKANGKYIKFLFQDDILLETCIEKMVNVLESNKKIGLVACKRGFLVNTSFNDEDTRNWINNYKDLQVNLNLRDLGDYQLLTKTVFRSNNFLKIPLNKIGEPSTYMFPESLVNKIGFFREDLKQVLDYEFCFRVLKVKHLAILNDELVKFRLHDNQATKTNRGNDGNDYKILDRLIYKEYFWLVNLKLKLRLLKQFNPYFKLLISLIRKLKKG</sequence>
<keyword evidence="3" id="KW-0808">Transferase</keyword>
<evidence type="ECO:0000259" key="1">
    <source>
        <dbReference type="Pfam" id="PF00535"/>
    </source>
</evidence>
<dbReference type="STRING" id="504487.JCM19538_1442"/>
<dbReference type="CDD" id="cd00761">
    <property type="entry name" value="Glyco_tranf_GTA_type"/>
    <property type="match status" value="1"/>
</dbReference>
<name>A0A090W3C0_9FLAO</name>
<proteinExistence type="predicted"/>
<dbReference type="SUPFAM" id="SSF53448">
    <property type="entry name" value="Nucleotide-diphospho-sugar transferases"/>
    <property type="match status" value="1"/>
</dbReference>
<dbReference type="Gene3D" id="3.90.550.10">
    <property type="entry name" value="Spore Coat Polysaccharide Biosynthesis Protein SpsA, Chain A"/>
    <property type="match status" value="1"/>
</dbReference>
<dbReference type="EMBL" id="BBNR01000011">
    <property type="protein sequence ID" value="GAL67631.1"/>
    <property type="molecule type" value="Genomic_DNA"/>
</dbReference>
<dbReference type="GO" id="GO:0016758">
    <property type="term" value="F:hexosyltransferase activity"/>
    <property type="evidence" value="ECO:0007669"/>
    <property type="project" value="UniProtKB-ARBA"/>
</dbReference>
<evidence type="ECO:0000313" key="2">
    <source>
        <dbReference type="EMBL" id="GAL67631.1"/>
    </source>
</evidence>
<dbReference type="PANTHER" id="PTHR22916">
    <property type="entry name" value="GLYCOSYLTRANSFERASE"/>
    <property type="match status" value="1"/>
</dbReference>
<organism evidence="3 5">
    <name type="scientific">Jejuia pallidilutea</name>
    <dbReference type="NCBI Taxonomy" id="504487"/>
    <lineage>
        <taxon>Bacteria</taxon>
        <taxon>Pseudomonadati</taxon>
        <taxon>Bacteroidota</taxon>
        <taxon>Flavobacteriia</taxon>
        <taxon>Flavobacteriales</taxon>
        <taxon>Flavobacteriaceae</taxon>
        <taxon>Jejuia</taxon>
    </lineage>
</organism>
<dbReference type="InterPro" id="IPR029044">
    <property type="entry name" value="Nucleotide-diphossugar_trans"/>
</dbReference>
<evidence type="ECO:0000313" key="5">
    <source>
        <dbReference type="Proteomes" id="UP000029646"/>
    </source>
</evidence>
<dbReference type="Proteomes" id="UP000030184">
    <property type="component" value="Unassembled WGS sequence"/>
</dbReference>
<dbReference type="Proteomes" id="UP000029641">
    <property type="component" value="Unassembled WGS sequence"/>
</dbReference>
<dbReference type="Pfam" id="PF00535">
    <property type="entry name" value="Glycos_transf_2"/>
    <property type="match status" value="1"/>
</dbReference>
<dbReference type="EMBL" id="BBNY01000009">
    <property type="protein sequence ID" value="GAL89447.1"/>
    <property type="molecule type" value="Genomic_DNA"/>
</dbReference>